<dbReference type="SUPFAM" id="SSF54637">
    <property type="entry name" value="Thioesterase/thiol ester dehydrase-isomerase"/>
    <property type="match status" value="1"/>
</dbReference>
<feature type="domain" description="FAS1-like dehydratase" evidence="2">
    <location>
        <begin position="27"/>
        <end position="158"/>
    </location>
</feature>
<feature type="region of interest" description="Disordered" evidence="1">
    <location>
        <begin position="172"/>
        <end position="192"/>
    </location>
</feature>
<reference evidence="4" key="1">
    <citation type="journal article" date="2019" name="Int. J. Syst. Evol. Microbiol.">
        <title>The Global Catalogue of Microorganisms (GCM) 10K type strain sequencing project: providing services to taxonomists for standard genome sequencing and annotation.</title>
        <authorList>
            <consortium name="The Broad Institute Genomics Platform"/>
            <consortium name="The Broad Institute Genome Sequencing Center for Infectious Disease"/>
            <person name="Wu L."/>
            <person name="Ma J."/>
        </authorList>
    </citation>
    <scope>NUCLEOTIDE SEQUENCE [LARGE SCALE GENOMIC DNA]</scope>
    <source>
        <strain evidence="4">JCM 12165</strain>
    </source>
</reference>
<comment type="caution">
    <text evidence="3">The sequence shown here is derived from an EMBL/GenBank/DDBJ whole genome shotgun (WGS) entry which is preliminary data.</text>
</comment>
<dbReference type="Pfam" id="PF13452">
    <property type="entry name" value="FAS1_DH_region"/>
    <property type="match status" value="1"/>
</dbReference>
<dbReference type="RefSeq" id="WP_343979077.1">
    <property type="nucleotide sequence ID" value="NZ_BAAAJG010000010.1"/>
</dbReference>
<proteinExistence type="predicted"/>
<accession>A0ABW4FSD7</accession>
<dbReference type="Proteomes" id="UP001597145">
    <property type="component" value="Unassembled WGS sequence"/>
</dbReference>
<sequence>MTASHRSAAEELLAGLPGRPAHRRRVAREPVSAYAIHSWCDAMGETTPAFTDAAPVAPPATLQMWTFPGLRPGRSLDAGPAEPGDLDESVRATLAGLGYSATLAVRTDQVFESDLRPGDVVVAENAYLDATGEKRTALGRGFFVRSRTEYGTVSGRPVGVVIMTVLHFAPAASTQRPPGPSSTAMCRDGTAHGRPGELNPGCEFGRVHVPVTATQIIAGALATRDFYPVHHDVTFARAHGNADIVMNILTTNGLLARVVGEWTGAARLRRLVTTLRAPASPGEVLSVSGRVETMVGTEVVVSARAATGSVVHAEAVATVVR</sequence>
<dbReference type="Gene3D" id="3.10.129.10">
    <property type="entry name" value="Hotdog Thioesterase"/>
    <property type="match status" value="2"/>
</dbReference>
<evidence type="ECO:0000259" key="2">
    <source>
        <dbReference type="Pfam" id="PF13452"/>
    </source>
</evidence>
<protein>
    <submittedName>
        <fullName evidence="3">MaoC family dehydratase N-terminal domain-containing protein</fullName>
    </submittedName>
</protein>
<dbReference type="InterPro" id="IPR029069">
    <property type="entry name" value="HotDog_dom_sf"/>
</dbReference>
<dbReference type="InterPro" id="IPR039569">
    <property type="entry name" value="FAS1-like_DH_region"/>
</dbReference>
<name>A0ABW4FSD7_9PSEU</name>
<evidence type="ECO:0000313" key="3">
    <source>
        <dbReference type="EMBL" id="MFD1532876.1"/>
    </source>
</evidence>
<gene>
    <name evidence="3" type="ORF">ACFSCY_25970</name>
</gene>
<evidence type="ECO:0000313" key="4">
    <source>
        <dbReference type="Proteomes" id="UP001597145"/>
    </source>
</evidence>
<feature type="compositionally biased region" description="Polar residues" evidence="1">
    <location>
        <begin position="172"/>
        <end position="184"/>
    </location>
</feature>
<keyword evidence="4" id="KW-1185">Reference proteome</keyword>
<evidence type="ECO:0000256" key="1">
    <source>
        <dbReference type="SAM" id="MobiDB-lite"/>
    </source>
</evidence>
<organism evidence="3 4">
    <name type="scientific">Pseudonocardia aurantiaca</name>
    <dbReference type="NCBI Taxonomy" id="75290"/>
    <lineage>
        <taxon>Bacteria</taxon>
        <taxon>Bacillati</taxon>
        <taxon>Actinomycetota</taxon>
        <taxon>Actinomycetes</taxon>
        <taxon>Pseudonocardiales</taxon>
        <taxon>Pseudonocardiaceae</taxon>
        <taxon>Pseudonocardia</taxon>
    </lineage>
</organism>
<dbReference type="EMBL" id="JBHUCP010000021">
    <property type="protein sequence ID" value="MFD1532876.1"/>
    <property type="molecule type" value="Genomic_DNA"/>
</dbReference>